<evidence type="ECO:0000256" key="2">
    <source>
        <dbReference type="ARBA" id="ARBA00008488"/>
    </source>
</evidence>
<keyword evidence="3 6" id="KW-0812">Transmembrane</keyword>
<evidence type="ECO:0000256" key="1">
    <source>
        <dbReference type="ARBA" id="ARBA00004127"/>
    </source>
</evidence>
<dbReference type="InterPro" id="IPR005744">
    <property type="entry name" value="Hy-lIII"/>
</dbReference>
<dbReference type="RefSeq" id="WP_305755168.1">
    <property type="nucleotide sequence ID" value="NZ_JAPCKK010000016.1"/>
</dbReference>
<dbReference type="PANTHER" id="PTHR20855">
    <property type="entry name" value="ADIPOR/PROGESTIN RECEPTOR-RELATED"/>
    <property type="match status" value="1"/>
</dbReference>
<comment type="subcellular location">
    <subcellularLocation>
        <location evidence="1">Endomembrane system</location>
        <topology evidence="1">Multi-pass membrane protein</topology>
    </subcellularLocation>
</comment>
<keyword evidence="8" id="KW-1185">Reference proteome</keyword>
<keyword evidence="5 6" id="KW-0472">Membrane</keyword>
<feature type="transmembrane region" description="Helical" evidence="6">
    <location>
        <begin position="132"/>
        <end position="151"/>
    </location>
</feature>
<gene>
    <name evidence="7" type="ORF">OIN60_12405</name>
</gene>
<evidence type="ECO:0000256" key="5">
    <source>
        <dbReference type="ARBA" id="ARBA00023136"/>
    </source>
</evidence>
<keyword evidence="4 6" id="KW-1133">Transmembrane helix</keyword>
<feature type="transmembrane region" description="Helical" evidence="6">
    <location>
        <begin position="105"/>
        <end position="125"/>
    </location>
</feature>
<feature type="transmembrane region" description="Helical" evidence="6">
    <location>
        <begin position="163"/>
        <end position="182"/>
    </location>
</feature>
<reference evidence="7 8" key="1">
    <citation type="submission" date="2022-10" db="EMBL/GenBank/DDBJ databases">
        <title>Paenibacillus description and whole genome data of maize root bacterial community.</title>
        <authorList>
            <person name="Marton D."/>
            <person name="Farkas M."/>
            <person name="Cserhati M."/>
        </authorList>
    </citation>
    <scope>NUCLEOTIDE SEQUENCE [LARGE SCALE GENOMIC DNA]</scope>
    <source>
        <strain evidence="7 8">P96</strain>
    </source>
</reference>
<evidence type="ECO:0000313" key="8">
    <source>
        <dbReference type="Proteomes" id="UP001241848"/>
    </source>
</evidence>
<feature type="transmembrane region" description="Helical" evidence="6">
    <location>
        <begin position="42"/>
        <end position="60"/>
    </location>
</feature>
<evidence type="ECO:0000256" key="4">
    <source>
        <dbReference type="ARBA" id="ARBA00022989"/>
    </source>
</evidence>
<name>A0ABT9FS57_9BACL</name>
<evidence type="ECO:0000256" key="6">
    <source>
        <dbReference type="SAM" id="Phobius"/>
    </source>
</evidence>
<dbReference type="InterPro" id="IPR004254">
    <property type="entry name" value="AdipoR/HlyIII-related"/>
</dbReference>
<comment type="similarity">
    <text evidence="2">Belongs to the UPF0073 (Hly-III) family.</text>
</comment>
<dbReference type="PANTHER" id="PTHR20855:SF129">
    <property type="entry name" value="HEMOLYSIN-3 HOMOLOG"/>
    <property type="match status" value="1"/>
</dbReference>
<evidence type="ECO:0000313" key="7">
    <source>
        <dbReference type="EMBL" id="MDP4097574.1"/>
    </source>
</evidence>
<dbReference type="EMBL" id="JAPCKK010000016">
    <property type="protein sequence ID" value="MDP4097574.1"/>
    <property type="molecule type" value="Genomic_DNA"/>
</dbReference>
<evidence type="ECO:0000256" key="3">
    <source>
        <dbReference type="ARBA" id="ARBA00022692"/>
    </source>
</evidence>
<accession>A0ABT9FS57</accession>
<feature type="transmembrane region" description="Helical" evidence="6">
    <location>
        <begin position="12"/>
        <end position="36"/>
    </location>
</feature>
<dbReference type="Pfam" id="PF03006">
    <property type="entry name" value="HlyIII"/>
    <property type="match status" value="1"/>
</dbReference>
<feature type="transmembrane region" description="Helical" evidence="6">
    <location>
        <begin position="194"/>
        <end position="212"/>
    </location>
</feature>
<feature type="transmembrane region" description="Helical" evidence="6">
    <location>
        <begin position="80"/>
        <end position="99"/>
    </location>
</feature>
<protein>
    <submittedName>
        <fullName evidence="7">Hemolysin III family protein</fullName>
    </submittedName>
</protein>
<organism evidence="7 8">
    <name type="scientific">Paenibacillus zeirhizosphaerae</name>
    <dbReference type="NCBI Taxonomy" id="2987519"/>
    <lineage>
        <taxon>Bacteria</taxon>
        <taxon>Bacillati</taxon>
        <taxon>Bacillota</taxon>
        <taxon>Bacilli</taxon>
        <taxon>Bacillales</taxon>
        <taxon>Paenibacillaceae</taxon>
        <taxon>Paenibacillus</taxon>
    </lineage>
</organism>
<dbReference type="Proteomes" id="UP001241848">
    <property type="component" value="Unassembled WGS sequence"/>
</dbReference>
<dbReference type="NCBIfam" id="TIGR01065">
    <property type="entry name" value="hlyIII"/>
    <property type="match status" value="1"/>
</dbReference>
<comment type="caution">
    <text evidence="7">The sequence shown here is derived from an EMBL/GenBank/DDBJ whole genome shotgun (WGS) entry which is preliminary data.</text>
</comment>
<proteinExistence type="inferred from homology"/>
<sequence>MANTHTYSRREEVANAITHGIGVLLSIAALVLLIVTSATHGTAWHVVSFTVYGITMLLLYTNSTLLHMLKEGKAKDLFEILDHSCIYLFIAGTYTPFLLTAVRGTLGWSLFGVIWGIALFGVVFKAFFTKKFLFMSTLFYLAMGWLIVIVWNPLVAVIPHTGIVLLAAGGVLYTLGTVFYVWKAFPYHHAVWHVFVLGGSVLHFFAVLLYLTPLKI</sequence>